<protein>
    <recommendedName>
        <fullName evidence="3">4,5-dihydroxyphthalate decarboxylase</fullName>
    </recommendedName>
</protein>
<dbReference type="Proteomes" id="UP000662111">
    <property type="component" value="Unassembled WGS sequence"/>
</dbReference>
<proteinExistence type="predicted"/>
<dbReference type="EMBL" id="BMLB01000001">
    <property type="protein sequence ID" value="GGK60405.1"/>
    <property type="molecule type" value="Genomic_DNA"/>
</dbReference>
<sequence length="323" mass="35060">MKTVTLAMRDWGWLTPLVLGEIDPGPLRAQGVQLAIERVQTLPGPGERDRFDVAETSLSRHVIDTVSGSVDAVGVPYFAMQAFRSRCVLVREDTPAQSAADLDNGRLGLTGWHDSGNIWTRDALRHDGLDTTGVRWFAGPLSAGGPIYDRLGPGRARDDVSDTGGSTLVELLLAGVLDGVLTPFMPPAVYGTDAPLRPLYPASTEPELRYYAARGYVPGIHLLTADPALPGGVTAAVVQVLDASRQEWLRRRARMLDDPALGADTAYQLQARHLRPGWDSPGIQVHRRMIEDFLDLQVADGIIPTAPSLHDLFMDITDLEESA</sequence>
<evidence type="ECO:0000313" key="2">
    <source>
        <dbReference type="Proteomes" id="UP000662111"/>
    </source>
</evidence>
<evidence type="ECO:0008006" key="3">
    <source>
        <dbReference type="Google" id="ProtNLM"/>
    </source>
</evidence>
<organism evidence="1 2">
    <name type="scientific">Ornithinimicrobium pekingense</name>
    <dbReference type="NCBI Taxonomy" id="384677"/>
    <lineage>
        <taxon>Bacteria</taxon>
        <taxon>Bacillati</taxon>
        <taxon>Actinomycetota</taxon>
        <taxon>Actinomycetes</taxon>
        <taxon>Micrococcales</taxon>
        <taxon>Ornithinimicrobiaceae</taxon>
        <taxon>Ornithinimicrobium</taxon>
    </lineage>
</organism>
<accession>A0ABQ2F477</accession>
<name>A0ABQ2F477_9MICO</name>
<gene>
    <name evidence="1" type="ORF">GCM10011509_05940</name>
</gene>
<comment type="caution">
    <text evidence="1">The sequence shown here is derived from an EMBL/GenBank/DDBJ whole genome shotgun (WGS) entry which is preliminary data.</text>
</comment>
<reference evidence="2" key="1">
    <citation type="journal article" date="2019" name="Int. J. Syst. Evol. Microbiol.">
        <title>The Global Catalogue of Microorganisms (GCM) 10K type strain sequencing project: providing services to taxonomists for standard genome sequencing and annotation.</title>
        <authorList>
            <consortium name="The Broad Institute Genomics Platform"/>
            <consortium name="The Broad Institute Genome Sequencing Center for Infectious Disease"/>
            <person name="Wu L."/>
            <person name="Ma J."/>
        </authorList>
    </citation>
    <scope>NUCLEOTIDE SEQUENCE [LARGE SCALE GENOMIC DNA]</scope>
    <source>
        <strain evidence="2">CGMCC 1.5362</strain>
    </source>
</reference>
<evidence type="ECO:0000313" key="1">
    <source>
        <dbReference type="EMBL" id="GGK60405.1"/>
    </source>
</evidence>
<keyword evidence="2" id="KW-1185">Reference proteome</keyword>